<dbReference type="InterPro" id="IPR020846">
    <property type="entry name" value="MFS_dom"/>
</dbReference>
<keyword evidence="4 6" id="KW-1133">Transmembrane helix</keyword>
<keyword evidence="3 6" id="KW-0812">Transmembrane</keyword>
<protein>
    <recommendedName>
        <fullName evidence="7">Major facilitator superfamily (MFS) profile domain-containing protein</fullName>
    </recommendedName>
</protein>
<dbReference type="AlphaFoldDB" id="A0AA41S7A4"/>
<keyword evidence="2" id="KW-0813">Transport</keyword>
<keyword evidence="9" id="KW-1185">Reference proteome</keyword>
<dbReference type="EMBL" id="JAJJMA010098921">
    <property type="protein sequence ID" value="MCL7030220.1"/>
    <property type="molecule type" value="Genomic_DNA"/>
</dbReference>
<dbReference type="PANTHER" id="PTHR23504">
    <property type="entry name" value="MAJOR FACILITATOR SUPERFAMILY DOMAIN-CONTAINING PROTEIN 10"/>
    <property type="match status" value="1"/>
</dbReference>
<feature type="transmembrane region" description="Helical" evidence="6">
    <location>
        <begin position="33"/>
        <end position="58"/>
    </location>
</feature>
<name>A0AA41S7A4_PAPNU</name>
<sequence>MAITTRFLLGCLNGVLGPIKAYAGEVCREEYQALALSLVSTAWGVGLVIGPALGGFLAQPAEKYPSLFPGGSLLAIFPYFLPCLCISAYSAAVILACFWMP</sequence>
<evidence type="ECO:0000313" key="9">
    <source>
        <dbReference type="Proteomes" id="UP001177140"/>
    </source>
</evidence>
<feature type="non-terminal residue" evidence="8">
    <location>
        <position position="101"/>
    </location>
</feature>
<dbReference type="Proteomes" id="UP001177140">
    <property type="component" value="Unassembled WGS sequence"/>
</dbReference>
<comment type="subcellular location">
    <subcellularLocation>
        <location evidence="1">Membrane</location>
        <topology evidence="1">Multi-pass membrane protein</topology>
    </subcellularLocation>
</comment>
<evidence type="ECO:0000256" key="6">
    <source>
        <dbReference type="SAM" id="Phobius"/>
    </source>
</evidence>
<evidence type="ECO:0000256" key="3">
    <source>
        <dbReference type="ARBA" id="ARBA00022692"/>
    </source>
</evidence>
<keyword evidence="5 6" id="KW-0472">Membrane</keyword>
<comment type="caution">
    <text evidence="8">The sequence shown here is derived from an EMBL/GenBank/DDBJ whole genome shotgun (WGS) entry which is preliminary data.</text>
</comment>
<evidence type="ECO:0000259" key="7">
    <source>
        <dbReference type="PROSITE" id="PS50850"/>
    </source>
</evidence>
<organism evidence="8 9">
    <name type="scientific">Papaver nudicaule</name>
    <name type="common">Iceland poppy</name>
    <dbReference type="NCBI Taxonomy" id="74823"/>
    <lineage>
        <taxon>Eukaryota</taxon>
        <taxon>Viridiplantae</taxon>
        <taxon>Streptophyta</taxon>
        <taxon>Embryophyta</taxon>
        <taxon>Tracheophyta</taxon>
        <taxon>Spermatophyta</taxon>
        <taxon>Magnoliopsida</taxon>
        <taxon>Ranunculales</taxon>
        <taxon>Papaveraceae</taxon>
        <taxon>Papaveroideae</taxon>
        <taxon>Papaver</taxon>
    </lineage>
</organism>
<feature type="domain" description="Major facilitator superfamily (MFS) profile" evidence="7">
    <location>
        <begin position="1"/>
        <end position="101"/>
    </location>
</feature>
<feature type="transmembrane region" description="Helical" evidence="6">
    <location>
        <begin position="79"/>
        <end position="100"/>
    </location>
</feature>
<gene>
    <name evidence="8" type="ORF">MKW94_023541</name>
</gene>
<dbReference type="GO" id="GO:0022857">
    <property type="term" value="F:transmembrane transporter activity"/>
    <property type="evidence" value="ECO:0007669"/>
    <property type="project" value="InterPro"/>
</dbReference>
<evidence type="ECO:0000256" key="2">
    <source>
        <dbReference type="ARBA" id="ARBA00022448"/>
    </source>
</evidence>
<evidence type="ECO:0000256" key="1">
    <source>
        <dbReference type="ARBA" id="ARBA00004141"/>
    </source>
</evidence>
<dbReference type="PROSITE" id="PS50850">
    <property type="entry name" value="MFS"/>
    <property type="match status" value="1"/>
</dbReference>
<evidence type="ECO:0000256" key="4">
    <source>
        <dbReference type="ARBA" id="ARBA00022989"/>
    </source>
</evidence>
<accession>A0AA41S7A4</accession>
<dbReference type="SUPFAM" id="SSF103473">
    <property type="entry name" value="MFS general substrate transporter"/>
    <property type="match status" value="1"/>
</dbReference>
<dbReference type="InterPro" id="IPR036259">
    <property type="entry name" value="MFS_trans_sf"/>
</dbReference>
<dbReference type="GO" id="GO:0016020">
    <property type="term" value="C:membrane"/>
    <property type="evidence" value="ECO:0007669"/>
    <property type="project" value="UniProtKB-SubCell"/>
</dbReference>
<dbReference type="Gene3D" id="1.20.1250.20">
    <property type="entry name" value="MFS general substrate transporter like domains"/>
    <property type="match status" value="1"/>
</dbReference>
<evidence type="ECO:0000313" key="8">
    <source>
        <dbReference type="EMBL" id="MCL7030220.1"/>
    </source>
</evidence>
<evidence type="ECO:0000256" key="5">
    <source>
        <dbReference type="ARBA" id="ARBA00023136"/>
    </source>
</evidence>
<proteinExistence type="predicted"/>
<dbReference type="PANTHER" id="PTHR23504:SF15">
    <property type="entry name" value="MAJOR FACILITATOR SUPERFAMILY (MFS) PROFILE DOMAIN-CONTAINING PROTEIN"/>
    <property type="match status" value="1"/>
</dbReference>
<reference evidence="8" key="1">
    <citation type="submission" date="2022-03" db="EMBL/GenBank/DDBJ databases">
        <title>A functionally conserved STORR gene fusion in Papaver species that diverged 16.8 million years ago.</title>
        <authorList>
            <person name="Catania T."/>
        </authorList>
    </citation>
    <scope>NUCLEOTIDE SEQUENCE</scope>
    <source>
        <strain evidence="8">S-191538</strain>
    </source>
</reference>